<organism evidence="2 3">
    <name type="scientific">Myodes glareolus</name>
    <name type="common">Bank vole</name>
    <name type="synonym">Clethrionomys glareolus</name>
    <dbReference type="NCBI Taxonomy" id="447135"/>
    <lineage>
        <taxon>Eukaryota</taxon>
        <taxon>Metazoa</taxon>
        <taxon>Chordata</taxon>
        <taxon>Craniata</taxon>
        <taxon>Vertebrata</taxon>
        <taxon>Euteleostomi</taxon>
        <taxon>Mammalia</taxon>
        <taxon>Eutheria</taxon>
        <taxon>Euarchontoglires</taxon>
        <taxon>Glires</taxon>
        <taxon>Rodentia</taxon>
        <taxon>Myomorpha</taxon>
        <taxon>Muroidea</taxon>
        <taxon>Cricetidae</taxon>
        <taxon>Arvicolinae</taxon>
        <taxon>Myodes</taxon>
    </lineage>
</organism>
<comment type="caution">
    <text evidence="2">The sequence shown here is derived from an EMBL/GenBank/DDBJ whole genome shotgun (WGS) entry which is preliminary data.</text>
</comment>
<evidence type="ECO:0000313" key="3">
    <source>
        <dbReference type="Proteomes" id="UP001488838"/>
    </source>
</evidence>
<name>A0AAW0JXM2_MYOGA</name>
<dbReference type="AlphaFoldDB" id="A0AAW0JXM2"/>
<feature type="region of interest" description="Disordered" evidence="1">
    <location>
        <begin position="69"/>
        <end position="103"/>
    </location>
</feature>
<proteinExistence type="predicted"/>
<reference evidence="2 3" key="1">
    <citation type="journal article" date="2023" name="bioRxiv">
        <title>Conserved and derived expression patterns and positive selection on dental genes reveal complex evolutionary context of ever-growing rodent molars.</title>
        <authorList>
            <person name="Calamari Z.T."/>
            <person name="Song A."/>
            <person name="Cohen E."/>
            <person name="Akter M."/>
            <person name="Roy R.D."/>
            <person name="Hallikas O."/>
            <person name="Christensen M.M."/>
            <person name="Li P."/>
            <person name="Marangoni P."/>
            <person name="Jernvall J."/>
            <person name="Klein O.D."/>
        </authorList>
    </citation>
    <scope>NUCLEOTIDE SEQUENCE [LARGE SCALE GENOMIC DNA]</scope>
    <source>
        <strain evidence="2">V071</strain>
    </source>
</reference>
<sequence length="210" mass="23336">MSSSFQALKSAAAYHLREWTEALSQGRVGRHSYWDVSVHKGTDVKVSSSAVSLALQYVLYRFHRDRKPERYPGQAGSVGSVHGNDDDDDGGSDTEGNDNDNDNILTTTIIPVVRTMTAMATTTMIFSPLQPYHCPQRTGKSEKMKGWEILAAAAFRGYDLCEIGFSSHTSECLPADWMQKQPELGKQTAERKSVCLKCKHLVCWASLCNR</sequence>
<evidence type="ECO:0000256" key="1">
    <source>
        <dbReference type="SAM" id="MobiDB-lite"/>
    </source>
</evidence>
<feature type="compositionally biased region" description="Acidic residues" evidence="1">
    <location>
        <begin position="85"/>
        <end position="101"/>
    </location>
</feature>
<dbReference type="EMBL" id="JBBHLL010000015">
    <property type="protein sequence ID" value="KAK7831175.1"/>
    <property type="molecule type" value="Genomic_DNA"/>
</dbReference>
<keyword evidence="3" id="KW-1185">Reference proteome</keyword>
<protein>
    <submittedName>
        <fullName evidence="2">Uncharacterized protein</fullName>
    </submittedName>
</protein>
<dbReference type="Proteomes" id="UP001488838">
    <property type="component" value="Unassembled WGS sequence"/>
</dbReference>
<accession>A0AAW0JXM2</accession>
<gene>
    <name evidence="2" type="ORF">U0070_020395</name>
</gene>
<evidence type="ECO:0000313" key="2">
    <source>
        <dbReference type="EMBL" id="KAK7831175.1"/>
    </source>
</evidence>